<accession>A0ACC1NRE7</accession>
<name>A0ACC1NRE7_9PEZI</name>
<dbReference type="EMBL" id="JAPDGR010001511">
    <property type="protein sequence ID" value="KAJ2981907.1"/>
    <property type="molecule type" value="Genomic_DNA"/>
</dbReference>
<keyword evidence="2" id="KW-1185">Reference proteome</keyword>
<evidence type="ECO:0000313" key="1">
    <source>
        <dbReference type="EMBL" id="KAJ2981907.1"/>
    </source>
</evidence>
<evidence type="ECO:0000313" key="2">
    <source>
        <dbReference type="Proteomes" id="UP001143856"/>
    </source>
</evidence>
<organism evidence="1 2">
    <name type="scientific">Xylaria curta</name>
    <dbReference type="NCBI Taxonomy" id="42375"/>
    <lineage>
        <taxon>Eukaryota</taxon>
        <taxon>Fungi</taxon>
        <taxon>Dikarya</taxon>
        <taxon>Ascomycota</taxon>
        <taxon>Pezizomycotina</taxon>
        <taxon>Sordariomycetes</taxon>
        <taxon>Xylariomycetidae</taxon>
        <taxon>Xylariales</taxon>
        <taxon>Xylariaceae</taxon>
        <taxon>Xylaria</taxon>
    </lineage>
</organism>
<gene>
    <name evidence="1" type="ORF">NUW58_g6569</name>
</gene>
<proteinExistence type="predicted"/>
<dbReference type="Proteomes" id="UP001143856">
    <property type="component" value="Unassembled WGS sequence"/>
</dbReference>
<reference evidence="1" key="1">
    <citation type="submission" date="2022-10" db="EMBL/GenBank/DDBJ databases">
        <title>Genome Sequence of Xylaria curta.</title>
        <authorList>
            <person name="Buettner E."/>
        </authorList>
    </citation>
    <scope>NUCLEOTIDE SEQUENCE</scope>
    <source>
        <strain evidence="1">Babe10</strain>
    </source>
</reference>
<protein>
    <submittedName>
        <fullName evidence="1">Uncharacterized protein</fullName>
    </submittedName>
</protein>
<sequence>MTSIPGKSTLVIGIDFGTTYTGVSWLLCKKNMPVREPEVVTHWLSALSKNNDRTKVPSKIHFDKETGEVKWGYNIPTDVEPIQWFKLLLLNEQDLPANLRHSSHIQAARTMAVNLGKTAVELVGDYLKVLWEHVITEIKDEKGASLVDGTKFHVILSVPAIWKDYARDRMHQAAERAGILEDRLPGKTSLDFISEPEAAALATLPDLDNRDDLAVGDNFVVLDAGGGTVDIISYKVQKLEPLTVSECVEGDGALCGSTFVDRAFEDLMEQRVGRMSWKLMDSSAVRKMMNSEWEHGIKKDFDGSQEKYCIDLPKRNKRGQLNITADEVRHVFEPVLSQIYGLLQKQLDDIESCSDEGTKVSQ</sequence>
<comment type="caution">
    <text evidence="1">The sequence shown here is derived from an EMBL/GenBank/DDBJ whole genome shotgun (WGS) entry which is preliminary data.</text>
</comment>